<proteinExistence type="inferred from homology"/>
<dbReference type="GO" id="GO:0005737">
    <property type="term" value="C:cytoplasm"/>
    <property type="evidence" value="ECO:0007669"/>
    <property type="project" value="TreeGrafter"/>
</dbReference>
<dbReference type="Proteomes" id="UP000095358">
    <property type="component" value="Unassembled WGS sequence"/>
</dbReference>
<dbReference type="InterPro" id="IPR001636">
    <property type="entry name" value="SAICAR_synth"/>
</dbReference>
<dbReference type="OrthoDB" id="9991235at2759"/>
<dbReference type="PANTHER" id="PTHR43700">
    <property type="entry name" value="PHOSPHORIBOSYLAMINOIMIDAZOLE-SUCCINOCARBOXAMIDE SYNTHASE"/>
    <property type="match status" value="1"/>
</dbReference>
<dbReference type="InterPro" id="IPR028923">
    <property type="entry name" value="SAICAR_synt/ADE2_N"/>
</dbReference>
<reference evidence="12" key="1">
    <citation type="journal article" date="2016" name="Genome Announc.">
        <title>Genome sequences of three species of Hanseniaspora isolated from spontaneous wine fermentations.</title>
        <authorList>
            <person name="Sternes P.R."/>
            <person name="Lee D."/>
            <person name="Kutyna D.R."/>
            <person name="Borneman A.R."/>
        </authorList>
    </citation>
    <scope>NUCLEOTIDE SEQUENCE [LARGE SCALE GENOMIC DNA]</scope>
    <source>
        <strain evidence="12">AWRI3580</strain>
    </source>
</reference>
<dbReference type="SUPFAM" id="SSF56104">
    <property type="entry name" value="SAICAR synthase-like"/>
    <property type="match status" value="1"/>
</dbReference>
<evidence type="ECO:0000256" key="3">
    <source>
        <dbReference type="ARBA" id="ARBA00012217"/>
    </source>
</evidence>
<dbReference type="EC" id="6.3.2.6" evidence="3"/>
<comment type="caution">
    <text evidence="11">The sequence shown here is derived from an EMBL/GenBank/DDBJ whole genome shotgun (WGS) entry which is preliminary data.</text>
</comment>
<sequence>MSQYSYSSQPLLYTKEIQSIPNVKLLAKGKVRDIYELTDNKDYLIFIASDRISAYDVIMENGIPEKGKLLTQLSKFWFNNILKDSIRNHIYLDTNKEIAEFLKIDEDSEIFKNEIKDRCLIVKKYELIPLECIVRGYITGSGWKEYSKTKTIHTMKVLPEDVEYKQCQKLSKPMFTPSTKAEQGLHDENISIEEAKKILNNDQDLIDRIEKISIDLYSKAHDYAATKGIIIADTKFEFGYDKSNDEIVLVDEVLTPDSSRFWQSSKYEVGRDQDSYDKQFLRNWLTESGLAGKNGTEMPEDIVKNTFDKYKEAYDLLC</sequence>
<dbReference type="GO" id="GO:0004639">
    <property type="term" value="F:phosphoribosylaminoimidazolesuccinocarboxamide synthase activity"/>
    <property type="evidence" value="ECO:0007669"/>
    <property type="project" value="UniProtKB-EC"/>
</dbReference>
<evidence type="ECO:0000256" key="7">
    <source>
        <dbReference type="ARBA" id="ARBA00022755"/>
    </source>
</evidence>
<dbReference type="PANTHER" id="PTHR43700:SF1">
    <property type="entry name" value="PHOSPHORIBOSYLAMINOIMIDAZOLE-SUCCINOCARBOXAMIDE SYNTHASE"/>
    <property type="match status" value="1"/>
</dbReference>
<dbReference type="PROSITE" id="PS01057">
    <property type="entry name" value="SAICAR_SYNTHETASE_1"/>
    <property type="match status" value="1"/>
</dbReference>
<dbReference type="HAMAP" id="MF_00137">
    <property type="entry name" value="SAICAR_synth"/>
    <property type="match status" value="1"/>
</dbReference>
<dbReference type="STRING" id="29833.A0A1E5R4C1"/>
<keyword evidence="12" id="KW-1185">Reference proteome</keyword>
<dbReference type="GO" id="GO:0006189">
    <property type="term" value="P:'de novo' IMP biosynthetic process"/>
    <property type="evidence" value="ECO:0007669"/>
    <property type="project" value="UniProtKB-UniPathway"/>
</dbReference>
<dbReference type="Pfam" id="PF01259">
    <property type="entry name" value="SAICAR_synt"/>
    <property type="match status" value="1"/>
</dbReference>
<evidence type="ECO:0000256" key="4">
    <source>
        <dbReference type="ARBA" id="ARBA00016460"/>
    </source>
</evidence>
<evidence type="ECO:0000256" key="9">
    <source>
        <dbReference type="ARBA" id="ARBA00030409"/>
    </source>
</evidence>
<dbReference type="VEuPathDB" id="FungiDB:AWRI3580_g3891"/>
<evidence type="ECO:0000313" key="12">
    <source>
        <dbReference type="Proteomes" id="UP000095358"/>
    </source>
</evidence>
<name>A0A1E5R4C1_HANUV</name>
<comment type="similarity">
    <text evidence="2">Belongs to the SAICAR synthetase family.</text>
</comment>
<dbReference type="EMBL" id="LPNN01000010">
    <property type="protein sequence ID" value="OEJ81730.1"/>
    <property type="molecule type" value="Genomic_DNA"/>
</dbReference>
<dbReference type="InterPro" id="IPR018236">
    <property type="entry name" value="SAICAR_synthetase_CS"/>
</dbReference>
<feature type="domain" description="SAICAR synthetase/ADE2 N-terminal" evidence="10">
    <location>
        <begin position="26"/>
        <end position="295"/>
    </location>
</feature>
<dbReference type="NCBIfam" id="NF010568">
    <property type="entry name" value="PRK13961.1"/>
    <property type="match status" value="1"/>
</dbReference>
<dbReference type="GO" id="GO:0005524">
    <property type="term" value="F:ATP binding"/>
    <property type="evidence" value="ECO:0007669"/>
    <property type="project" value="UniProtKB-KW"/>
</dbReference>
<dbReference type="Gene3D" id="3.30.470.20">
    <property type="entry name" value="ATP-grasp fold, B domain"/>
    <property type="match status" value="1"/>
</dbReference>
<evidence type="ECO:0000256" key="1">
    <source>
        <dbReference type="ARBA" id="ARBA00004672"/>
    </source>
</evidence>
<dbReference type="NCBIfam" id="TIGR00081">
    <property type="entry name" value="purC"/>
    <property type="match status" value="1"/>
</dbReference>
<accession>A0A1E5R4C1</accession>
<dbReference type="FunFam" id="3.30.470.20:FF:000015">
    <property type="entry name" value="Phosphoribosylaminoimidazole-succinocarboxamide synthase"/>
    <property type="match status" value="1"/>
</dbReference>
<organism evidence="11 12">
    <name type="scientific">Hanseniaspora uvarum</name>
    <name type="common">Yeast</name>
    <name type="synonym">Kloeckera apiculata</name>
    <dbReference type="NCBI Taxonomy" id="29833"/>
    <lineage>
        <taxon>Eukaryota</taxon>
        <taxon>Fungi</taxon>
        <taxon>Dikarya</taxon>
        <taxon>Ascomycota</taxon>
        <taxon>Saccharomycotina</taxon>
        <taxon>Saccharomycetes</taxon>
        <taxon>Saccharomycodales</taxon>
        <taxon>Saccharomycodaceae</taxon>
        <taxon>Hanseniaspora</taxon>
    </lineage>
</organism>
<dbReference type="CDD" id="cd01414">
    <property type="entry name" value="SAICAR_synt_Sc"/>
    <property type="match status" value="1"/>
</dbReference>
<dbReference type="AlphaFoldDB" id="A0A1E5R4C1"/>
<comment type="pathway">
    <text evidence="1">Purine metabolism; IMP biosynthesis via de novo pathway; 5-amino-1-(5-phospho-D-ribosyl)imidazole-4-carboxamide from 5-amino-1-(5-phospho-D-ribosyl)imidazole-4-carboxylate: step 1/2.</text>
</comment>
<protein>
    <recommendedName>
        <fullName evidence="4">Phosphoribosylaminoimidazole-succinocarboxamide synthase</fullName>
        <ecNumber evidence="3">6.3.2.6</ecNumber>
    </recommendedName>
    <alternativeName>
        <fullName evidence="9">SAICAR synthetase</fullName>
    </alternativeName>
</protein>
<keyword evidence="7" id="KW-0658">Purine biosynthesis</keyword>
<keyword evidence="8" id="KW-0067">ATP-binding</keyword>
<evidence type="ECO:0000256" key="5">
    <source>
        <dbReference type="ARBA" id="ARBA00022598"/>
    </source>
</evidence>
<gene>
    <name evidence="11" type="ORF">AWRI3580_g3891</name>
</gene>
<evidence type="ECO:0000256" key="2">
    <source>
        <dbReference type="ARBA" id="ARBA00010190"/>
    </source>
</evidence>
<keyword evidence="6" id="KW-0547">Nucleotide-binding</keyword>
<evidence type="ECO:0000259" key="10">
    <source>
        <dbReference type="Pfam" id="PF01259"/>
    </source>
</evidence>
<evidence type="ECO:0000256" key="8">
    <source>
        <dbReference type="ARBA" id="ARBA00022840"/>
    </source>
</evidence>
<keyword evidence="5" id="KW-0436">Ligase</keyword>
<evidence type="ECO:0000256" key="6">
    <source>
        <dbReference type="ARBA" id="ARBA00022741"/>
    </source>
</evidence>
<dbReference type="PROSITE" id="PS01058">
    <property type="entry name" value="SAICAR_SYNTHETASE_2"/>
    <property type="match status" value="1"/>
</dbReference>
<dbReference type="Gene3D" id="3.30.200.20">
    <property type="entry name" value="Phosphorylase Kinase, domain 1"/>
    <property type="match status" value="1"/>
</dbReference>
<dbReference type="UniPathway" id="UPA00074">
    <property type="reaction ID" value="UER00131"/>
</dbReference>
<evidence type="ECO:0000313" key="11">
    <source>
        <dbReference type="EMBL" id="OEJ81730.1"/>
    </source>
</evidence>